<evidence type="ECO:0000313" key="1">
    <source>
        <dbReference type="EMBL" id="EFP08208.1"/>
    </source>
</evidence>
<dbReference type="Proteomes" id="UP000008281">
    <property type="component" value="Unassembled WGS sequence"/>
</dbReference>
<organism evidence="2">
    <name type="scientific">Caenorhabditis remanei</name>
    <name type="common">Caenorhabditis vulgaris</name>
    <dbReference type="NCBI Taxonomy" id="31234"/>
    <lineage>
        <taxon>Eukaryota</taxon>
        <taxon>Metazoa</taxon>
        <taxon>Ecdysozoa</taxon>
        <taxon>Nematoda</taxon>
        <taxon>Chromadorea</taxon>
        <taxon>Rhabditida</taxon>
        <taxon>Rhabditina</taxon>
        <taxon>Rhabditomorpha</taxon>
        <taxon>Rhabditoidea</taxon>
        <taxon>Rhabditidae</taxon>
        <taxon>Peloderinae</taxon>
        <taxon>Caenorhabditis</taxon>
    </lineage>
</organism>
<keyword evidence="2" id="KW-1185">Reference proteome</keyword>
<dbReference type="AlphaFoldDB" id="E3MS72"/>
<protein>
    <submittedName>
        <fullName evidence="1">Uncharacterized protein</fullName>
    </submittedName>
</protein>
<reference evidence="1" key="1">
    <citation type="submission" date="2007-07" db="EMBL/GenBank/DDBJ databases">
        <title>PCAP assembly of the Caenorhabditis remanei genome.</title>
        <authorList>
            <consortium name="The Caenorhabditis remanei Sequencing Consortium"/>
            <person name="Wilson R.K."/>
        </authorList>
    </citation>
    <scope>NUCLEOTIDE SEQUENCE [LARGE SCALE GENOMIC DNA]</scope>
    <source>
        <strain evidence="1">PB4641</strain>
    </source>
</reference>
<name>E3MS72_CAERE</name>
<dbReference type="OMA" id="HIPIASF"/>
<proteinExistence type="predicted"/>
<dbReference type="InParanoid" id="E3MS72"/>
<dbReference type="EMBL" id="DS268472">
    <property type="protein sequence ID" value="EFP08208.1"/>
    <property type="molecule type" value="Genomic_DNA"/>
</dbReference>
<evidence type="ECO:0000313" key="2">
    <source>
        <dbReference type="Proteomes" id="UP000008281"/>
    </source>
</evidence>
<dbReference type="HOGENOM" id="CLU_1023884_0_0_1"/>
<dbReference type="OrthoDB" id="5813917at2759"/>
<gene>
    <name evidence="1" type="ORF">CRE_16824</name>
</gene>
<sequence length="284" mass="33684">MWNQRIYDYKFKPQKSYKKPVLTFPTPSLYAFASRKKVVPVDENVKWKFINDWVMSTEYSTGCPSTWICRPDEIQLLYNDPADYQDDQRNREIEQIFTDSFEYFEEELPDYDENMEEDDSWITQEIPRWATNSEPCVAQEIPSLLTEPEPMPREFMSTDRKLAIMHLQAKNDKPILPPNIEPVQHIRSEAGLRANGDSFFISQTDVQNKAVDVEYDINNSNDIEEFISESEVLHYSKYVSYFLFHVFPIIESHRMVISFYPVIYEGPDNNDPYCLDKRNDDDDW</sequence>
<accession>E3MS72</accession>